<dbReference type="AlphaFoldDB" id="A0A4R5MMC6"/>
<dbReference type="PANTHER" id="PTHR43617">
    <property type="entry name" value="L-AMINO ACID N-ACETYLTRANSFERASE"/>
    <property type="match status" value="1"/>
</dbReference>
<dbReference type="Pfam" id="PF00583">
    <property type="entry name" value="Acetyltransf_1"/>
    <property type="match status" value="1"/>
</dbReference>
<dbReference type="EMBL" id="SJCY01000003">
    <property type="protein sequence ID" value="TDG36890.1"/>
    <property type="molecule type" value="Genomic_DNA"/>
</dbReference>
<accession>A0A4R5MMC6</accession>
<dbReference type="RefSeq" id="WP_133261836.1">
    <property type="nucleotide sequence ID" value="NZ_SJCY01000003.1"/>
</dbReference>
<dbReference type="Gene3D" id="3.40.630.30">
    <property type="match status" value="1"/>
</dbReference>
<organism evidence="2 3">
    <name type="scientific">Pedobacter changchengzhani</name>
    <dbReference type="NCBI Taxonomy" id="2529274"/>
    <lineage>
        <taxon>Bacteria</taxon>
        <taxon>Pseudomonadati</taxon>
        <taxon>Bacteroidota</taxon>
        <taxon>Sphingobacteriia</taxon>
        <taxon>Sphingobacteriales</taxon>
        <taxon>Sphingobacteriaceae</taxon>
        <taxon>Pedobacter</taxon>
    </lineage>
</organism>
<dbReference type="InterPro" id="IPR000182">
    <property type="entry name" value="GNAT_dom"/>
</dbReference>
<evidence type="ECO:0000259" key="1">
    <source>
        <dbReference type="PROSITE" id="PS51186"/>
    </source>
</evidence>
<evidence type="ECO:0000313" key="3">
    <source>
        <dbReference type="Proteomes" id="UP000295668"/>
    </source>
</evidence>
<comment type="caution">
    <text evidence="2">The sequence shown here is derived from an EMBL/GenBank/DDBJ whole genome shotgun (WGS) entry which is preliminary data.</text>
</comment>
<dbReference type="CDD" id="cd04301">
    <property type="entry name" value="NAT_SF"/>
    <property type="match status" value="1"/>
</dbReference>
<dbReference type="SUPFAM" id="SSF55729">
    <property type="entry name" value="Acyl-CoA N-acyltransferases (Nat)"/>
    <property type="match status" value="1"/>
</dbReference>
<feature type="domain" description="N-acetyltransferase" evidence="1">
    <location>
        <begin position="1"/>
        <end position="187"/>
    </location>
</feature>
<keyword evidence="3" id="KW-1185">Reference proteome</keyword>
<proteinExistence type="predicted"/>
<dbReference type="PROSITE" id="PS51186">
    <property type="entry name" value="GNAT"/>
    <property type="match status" value="1"/>
</dbReference>
<sequence>MIRKALPTDAKAIAPLIVQAMGKLANKFSNTDDELKTLNLFEHFIGEKDNQYSFENTIIFEEDGVILGALNAYNGANLLLLRDNFLTYLKTYKNLKDFNPERETQEGEFYFDTLSVNSKAQGRGIGKQLITSGIKWAKNLGHQKIGLLVAFENQRALSIYEKIGFKIENDIKFVGDDYHHMVFKINP</sequence>
<reference evidence="2 3" key="1">
    <citation type="submission" date="2019-02" db="EMBL/GenBank/DDBJ databases">
        <title>Pedobacter sp. nov., a novel speices isolated from soil of pinguins habitat in Antarcitica.</title>
        <authorList>
            <person name="He R.-H."/>
        </authorList>
    </citation>
    <scope>NUCLEOTIDE SEQUENCE [LARGE SCALE GENOMIC DNA]</scope>
    <source>
        <strain evidence="2 3">E01020</strain>
    </source>
</reference>
<name>A0A4R5MMC6_9SPHI</name>
<dbReference type="GO" id="GO:0016747">
    <property type="term" value="F:acyltransferase activity, transferring groups other than amino-acyl groups"/>
    <property type="evidence" value="ECO:0007669"/>
    <property type="project" value="InterPro"/>
</dbReference>
<evidence type="ECO:0000313" key="2">
    <source>
        <dbReference type="EMBL" id="TDG36890.1"/>
    </source>
</evidence>
<protein>
    <submittedName>
        <fullName evidence="2">GNAT family N-acetyltransferase</fullName>
    </submittedName>
</protein>
<gene>
    <name evidence="2" type="ORF">EZJ43_06320</name>
</gene>
<dbReference type="InterPro" id="IPR050276">
    <property type="entry name" value="MshD_Acetyltransferase"/>
</dbReference>
<dbReference type="Proteomes" id="UP000295668">
    <property type="component" value="Unassembled WGS sequence"/>
</dbReference>
<dbReference type="OrthoDB" id="5319888at2"/>
<dbReference type="InterPro" id="IPR016181">
    <property type="entry name" value="Acyl_CoA_acyltransferase"/>
</dbReference>
<keyword evidence="2" id="KW-0808">Transferase</keyword>